<name>A0A9X1VIN4_9BACT</name>
<evidence type="ECO:0000259" key="2">
    <source>
        <dbReference type="PROSITE" id="PS51819"/>
    </source>
</evidence>
<dbReference type="GO" id="GO:0046872">
    <property type="term" value="F:metal ion binding"/>
    <property type="evidence" value="ECO:0007669"/>
    <property type="project" value="UniProtKB-KW"/>
</dbReference>
<keyword evidence="4" id="KW-1185">Reference proteome</keyword>
<protein>
    <submittedName>
        <fullName evidence="3">VOC family protein</fullName>
    </submittedName>
</protein>
<dbReference type="EMBL" id="JALBGC010000002">
    <property type="protein sequence ID" value="MCI1187016.1"/>
    <property type="molecule type" value="Genomic_DNA"/>
</dbReference>
<dbReference type="PANTHER" id="PTHR43048:SF3">
    <property type="entry name" value="METHYLMALONYL-COA EPIMERASE, MITOCHONDRIAL"/>
    <property type="match status" value="1"/>
</dbReference>
<organism evidence="3 4">
    <name type="scientific">Hymenobacter cyanobacteriorum</name>
    <dbReference type="NCBI Taxonomy" id="2926463"/>
    <lineage>
        <taxon>Bacteria</taxon>
        <taxon>Pseudomonadati</taxon>
        <taxon>Bacteroidota</taxon>
        <taxon>Cytophagia</taxon>
        <taxon>Cytophagales</taxon>
        <taxon>Hymenobacteraceae</taxon>
        <taxon>Hymenobacter</taxon>
    </lineage>
</organism>
<evidence type="ECO:0000313" key="4">
    <source>
        <dbReference type="Proteomes" id="UP001139193"/>
    </source>
</evidence>
<reference evidence="3" key="1">
    <citation type="submission" date="2022-03" db="EMBL/GenBank/DDBJ databases">
        <title>Bacterial whole genome sequence for Hymenobacter sp. DH14.</title>
        <authorList>
            <person name="Le V."/>
        </authorList>
    </citation>
    <scope>NUCLEOTIDE SEQUENCE</scope>
    <source>
        <strain evidence="3">DH14</strain>
    </source>
</reference>
<keyword evidence="1" id="KW-0479">Metal-binding</keyword>
<feature type="domain" description="VOC" evidence="2">
    <location>
        <begin position="21"/>
        <end position="147"/>
    </location>
</feature>
<dbReference type="Proteomes" id="UP001139193">
    <property type="component" value="Unassembled WGS sequence"/>
</dbReference>
<sequence length="149" mass="16280">MKQTGIEMPAKVPQGINGTMRGAHVGLRTPDFEGTIQWYTEKLGFRVLQKWTVGELRLAFLAPANDDSFWLEVLCEGASNPQPAPAPPVSRGYHHFCLDVDDVDATLAALRARGVTVSREPFDVPPIGKRCGFITDPHGNVIELAANLN</sequence>
<evidence type="ECO:0000256" key="1">
    <source>
        <dbReference type="ARBA" id="ARBA00022723"/>
    </source>
</evidence>
<accession>A0A9X1VIN4</accession>
<dbReference type="Gene3D" id="3.10.180.10">
    <property type="entry name" value="2,3-Dihydroxybiphenyl 1,2-Dioxygenase, domain 1"/>
    <property type="match status" value="1"/>
</dbReference>
<dbReference type="SUPFAM" id="SSF54593">
    <property type="entry name" value="Glyoxalase/Bleomycin resistance protein/Dihydroxybiphenyl dioxygenase"/>
    <property type="match status" value="1"/>
</dbReference>
<dbReference type="PANTHER" id="PTHR43048">
    <property type="entry name" value="METHYLMALONYL-COA EPIMERASE"/>
    <property type="match status" value="1"/>
</dbReference>
<dbReference type="InterPro" id="IPR029068">
    <property type="entry name" value="Glyas_Bleomycin-R_OHBP_Dase"/>
</dbReference>
<gene>
    <name evidence="3" type="ORF">MON38_06265</name>
</gene>
<dbReference type="Pfam" id="PF00903">
    <property type="entry name" value="Glyoxalase"/>
    <property type="match status" value="1"/>
</dbReference>
<dbReference type="AlphaFoldDB" id="A0A9X1VIN4"/>
<proteinExistence type="predicted"/>
<dbReference type="InterPro" id="IPR004360">
    <property type="entry name" value="Glyas_Fos-R_dOase_dom"/>
</dbReference>
<comment type="caution">
    <text evidence="3">The sequence shown here is derived from an EMBL/GenBank/DDBJ whole genome shotgun (WGS) entry which is preliminary data.</text>
</comment>
<dbReference type="PROSITE" id="PS51819">
    <property type="entry name" value="VOC"/>
    <property type="match status" value="1"/>
</dbReference>
<evidence type="ECO:0000313" key="3">
    <source>
        <dbReference type="EMBL" id="MCI1187016.1"/>
    </source>
</evidence>
<dbReference type="GO" id="GO:0004493">
    <property type="term" value="F:methylmalonyl-CoA epimerase activity"/>
    <property type="evidence" value="ECO:0007669"/>
    <property type="project" value="TreeGrafter"/>
</dbReference>
<dbReference type="InterPro" id="IPR051785">
    <property type="entry name" value="MMCE/EMCE_epimerase"/>
</dbReference>
<dbReference type="InterPro" id="IPR037523">
    <property type="entry name" value="VOC_core"/>
</dbReference>
<dbReference type="GO" id="GO:0046491">
    <property type="term" value="P:L-methylmalonyl-CoA metabolic process"/>
    <property type="evidence" value="ECO:0007669"/>
    <property type="project" value="TreeGrafter"/>
</dbReference>
<dbReference type="RefSeq" id="WP_241935298.1">
    <property type="nucleotide sequence ID" value="NZ_JALBGC010000002.1"/>
</dbReference>
<dbReference type="CDD" id="cd06587">
    <property type="entry name" value="VOC"/>
    <property type="match status" value="1"/>
</dbReference>